<feature type="region of interest" description="Disordered" evidence="19">
    <location>
        <begin position="440"/>
        <end position="589"/>
    </location>
</feature>
<evidence type="ECO:0000256" key="4">
    <source>
        <dbReference type="ARBA" id="ARBA00022454"/>
    </source>
</evidence>
<feature type="compositionally biased region" description="Low complexity" evidence="19">
    <location>
        <begin position="1753"/>
        <end position="1770"/>
    </location>
</feature>
<comment type="cofactor">
    <cofactor evidence="18">
        <name>Fe(2+)</name>
        <dbReference type="ChEBI" id="CHEBI:29033"/>
    </cofactor>
    <text evidence="18">Binds 1 Fe(2+) ion per subunit.</text>
</comment>
<evidence type="ECO:0000256" key="7">
    <source>
        <dbReference type="ARBA" id="ARBA00022771"/>
    </source>
</evidence>
<dbReference type="PANTHER" id="PTHR23358">
    <property type="entry name" value="METHYLCYTOSINE DIOXYGENASE TET"/>
    <property type="match status" value="1"/>
</dbReference>
<evidence type="ECO:0000256" key="2">
    <source>
        <dbReference type="ARBA" id="ARBA00004286"/>
    </source>
</evidence>
<evidence type="ECO:0000256" key="11">
    <source>
        <dbReference type="ARBA" id="ARBA00023002"/>
    </source>
</evidence>
<dbReference type="GO" id="GO:0005634">
    <property type="term" value="C:nucleus"/>
    <property type="evidence" value="ECO:0007669"/>
    <property type="project" value="UniProtKB-UniRule"/>
</dbReference>
<dbReference type="GO" id="GO:0070579">
    <property type="term" value="F:DNA 5-methylcytosine dioxygenase activity"/>
    <property type="evidence" value="ECO:0007669"/>
    <property type="project" value="UniProtKB-UniRule"/>
</dbReference>
<dbReference type="FunCoup" id="A0A6J2WSN8">
    <property type="interactions" value="754"/>
</dbReference>
<feature type="compositionally biased region" description="Polar residues" evidence="19">
    <location>
        <begin position="540"/>
        <end position="550"/>
    </location>
</feature>
<dbReference type="RefSeq" id="XP_030647268.1">
    <property type="nucleotide sequence ID" value="XM_030791408.1"/>
</dbReference>
<keyword evidence="8 18" id="KW-0862">Zinc</keyword>
<name>A0A6J2WSN8_CHACN</name>
<evidence type="ECO:0000256" key="19">
    <source>
        <dbReference type="SAM" id="MobiDB-lite"/>
    </source>
</evidence>
<dbReference type="CTD" id="200424"/>
<keyword evidence="5" id="KW-0217">Developmental protein</keyword>
<comment type="catalytic activity">
    <reaction evidence="18">
        <text>a 5-methyl-2'-deoxycytidine in DNA + 2-oxoglutarate + O2 = a 5-hydroxymethyl-2'-deoxycytidine in DNA + succinate + CO2</text>
        <dbReference type="Rhea" id="RHEA:52636"/>
        <dbReference type="Rhea" id="RHEA-COMP:11370"/>
        <dbReference type="Rhea" id="RHEA-COMP:13315"/>
        <dbReference type="ChEBI" id="CHEBI:15379"/>
        <dbReference type="ChEBI" id="CHEBI:16526"/>
        <dbReference type="ChEBI" id="CHEBI:16810"/>
        <dbReference type="ChEBI" id="CHEBI:30031"/>
        <dbReference type="ChEBI" id="CHEBI:85454"/>
        <dbReference type="ChEBI" id="CHEBI:136731"/>
        <dbReference type="EC" id="1.14.11.80"/>
    </reaction>
</comment>
<feature type="compositionally biased region" description="Polar residues" evidence="19">
    <location>
        <begin position="850"/>
        <end position="865"/>
    </location>
</feature>
<dbReference type="PROSITE" id="PS51058">
    <property type="entry name" value="ZF_CXXC"/>
    <property type="match status" value="1"/>
</dbReference>
<keyword evidence="9" id="KW-0156">Chromatin regulator</keyword>
<proteinExistence type="inferred from homology"/>
<sequence>MHKQRTNPGAPNQDIYEFPSDEEDSRVFLKARAREVVSPLSDYIHKEHENGGLFSLPQFLTQHAVGASAAMQRKKRRRCGACGPCMRKENCGTCGNCLNRKVGHQICKLRKCEELKKKKTAWEENYIEDGIKACSFTQNLAEETVLGVSSVDGPRGRGQMEIGSPDRLEEGVLNQKPTNGHVGDTEAIRGKGENVVTEQQRGIGCLPLAQGWTPGHSKVTTEHQQTGWSGQAAGRMVNDVSMEDVQNLMAFSDSASSLQLSNPPTLQNPTTQLYEKFNQEMSGNRQGEESKFSGWNAEGEHCPPEDLNTLQRALTQARHGHKPPNCDCDGPDCPDYLEWLEKKIKLASDSQDKGPCKMPSAPHVHQQQNPSHPSPLPNGANLSCGPDSCRQRPNAQPLPPIPCSPSVLSIAKERNVSLQTAIAIEALTQLSATFPQTVVPPAEATSTNHPHHQLPSHPQNGTRLVPPSPSPVTSSSSSPMPQSFSSGIFPPQDPVSWEQHRPQAHSQGEASAPHVLSNSTHHSSPYPSSNSPFASPYPSTGSPHPQQWAQASGAGCGTSSSRNPWMMANSESPAHFAHPSPKSSTDPMSELKQLLGDTSGKYTNPVFKLPAPHHNVKDKGGPVGMPHIKQEVDTGEYPGLGRYGTMNGPQQHFADQPLSPGTASIRHSTQAALQQHLHHKRNLFSSPAALTPRQPMAGQNLRKWWPQMIPEGPITIKQEPKEPKKKRNTQSSPLLKHPVGDPSCPLGPPIPKPKQIIIKKTKQKASQPIFLPQNQITIQKLNTSPPVSAPTLPLTTPPLPGMEASPLSSMPLNSPLKVDAGQVGSEQSQESILNSSSVTSTSSNISGSTPHISTSLNIQAPNTQAAKDDLATSDPAGSLESTLQTSPLQPTPSLTGFSSLDPKLEELIRQFDQFEEEFTEPSSSATAPGPQMLGQDQAPAQFEVIESLPNSNSGQARPVSPSTEQPRTSPAAPVINQEPMEQVQEVEKSGGEARENQELSTPSVSQASVQHETNDMAAGQLQYVSQEALLEQQQHRILEDPFTTPCPSPPKRVKIESSGGVTVLSTSACFSTDGEEGTTPIKEGPPSTPSLRGFLESPLRYLDTPTKNLLDTPAKDAQAEFPTCDCVEHILEKDEGPYYNHLGSGPTVASIRELMEERFGEKGEAIRIEKVVFTGREGKSSQGCPIAKWVIRRGSETEKLLCLVRHRAGHHCANAVIIVVILAWEGVPRALGDKLYHELSDILTKYGNPTSRRCGLNEDRTCACQGKDPETCGASFSFGCSWSMYFNGCKYARSKTPRKFRLQGDHPKEEENLRDNFQNLATHVAPLYKRLAPQAYSNQCLNEKVASDCRLGLKEGRPFSGVTACMDFCAHAHKDQHNLYNGCTVVCTLTKEDNRVVGQIPEDEQLHVLPLYKISTTDEFGSEENQQRKMETGAIQVLNSFRREVRKLPEPAKSCRQRRLEAKKAASERKKGLKASIGETPEKIIKTESRLTGSPYPQHGNKVVPKQEVKPTIKKEPINHFPPFNGALGGYQALGNGKVADPYGTNGICPHPGYYARGGLPSNGQPPAPGIINGFHPNLPTLPYGYTPNALLPPDILAYEGHNGTWPKMAAAAAATFDQKPDVQVLQARLAQAYPDHSGQQSANTFNHGYPSKQRALSAPPPSRTPTTPLEQTHRATPIIKQEPMDVPLYKHLPDGQSLSRSSTPSTTPQPDAWPGHKPNGTLTPKPWDSAIRSGNADSPFTPDKQRFHQQHAHQPLHPYPQQQQQQQQQWDSIPTAVTPRASPAPSPSPSLKAAASPHPTTPRHWDSPSPSPQPKAWGMAHAGYSPSPRHSNPGAFPDKMLSSAGESRGSTPLGLQERAWKCGGRSAADSTPSAAPEGRLFPDALQRSDGQTCWDTCKAESEVESQGERDPEDEEVWSDSEHNFLDPNIGGVAVAPAHGSVLIECARRELHATTPLKKPNRCHPSRISLVFYQHKNLSQPCHGLALWEAKMKLLAERARQRQQEAALLGLPQDDIKAYGKKRKWASSAASPGPGQCKDKREGVVTRLAPTQHTTTMVTVSPFAFTQLTGHYSRFL</sequence>
<comment type="catalytic activity">
    <reaction evidence="15 18">
        <text>a 5-formyl-2'-deoxycytidine in DNA + 2-oxoglutarate + O2 = a 5-carboxyl-2'-deoxycytidine in DNA + succinate + CO2 + H(+)</text>
        <dbReference type="Rhea" id="RHEA:53832"/>
        <dbReference type="Rhea" id="RHEA-COMP:13656"/>
        <dbReference type="Rhea" id="RHEA-COMP:13657"/>
        <dbReference type="ChEBI" id="CHEBI:15378"/>
        <dbReference type="ChEBI" id="CHEBI:15379"/>
        <dbReference type="ChEBI" id="CHEBI:16526"/>
        <dbReference type="ChEBI" id="CHEBI:16810"/>
        <dbReference type="ChEBI" id="CHEBI:30031"/>
        <dbReference type="ChEBI" id="CHEBI:137731"/>
        <dbReference type="ChEBI" id="CHEBI:137732"/>
        <dbReference type="EC" id="1.14.11.80"/>
    </reaction>
</comment>
<keyword evidence="4" id="KW-0158">Chromosome</keyword>
<evidence type="ECO:0000256" key="8">
    <source>
        <dbReference type="ARBA" id="ARBA00022833"/>
    </source>
</evidence>
<keyword evidence="14" id="KW-0539">Nucleus</keyword>
<protein>
    <recommendedName>
        <fullName evidence="18">Methylcytosine dioxygenase TET</fullName>
        <ecNumber evidence="18">1.14.11.80</ecNumber>
    </recommendedName>
</protein>
<evidence type="ECO:0000256" key="15">
    <source>
        <dbReference type="ARBA" id="ARBA00047840"/>
    </source>
</evidence>
<evidence type="ECO:0000256" key="16">
    <source>
        <dbReference type="ARBA" id="ARBA00049431"/>
    </source>
</evidence>
<evidence type="ECO:0000256" key="10">
    <source>
        <dbReference type="ARBA" id="ARBA00022964"/>
    </source>
</evidence>
<feature type="compositionally biased region" description="Basic and acidic residues" evidence="19">
    <location>
        <begin position="1458"/>
        <end position="1470"/>
    </location>
</feature>
<feature type="compositionally biased region" description="Low complexity" evidence="19">
    <location>
        <begin position="1698"/>
        <end position="1711"/>
    </location>
</feature>
<dbReference type="InterPro" id="IPR024779">
    <property type="entry name" value="2OGFeDO_JBP1/TET_oxygenase_dom"/>
</dbReference>
<evidence type="ECO:0000256" key="9">
    <source>
        <dbReference type="ARBA" id="ARBA00022853"/>
    </source>
</evidence>
<feature type="compositionally biased region" description="Low complexity" evidence="19">
    <location>
        <begin position="517"/>
        <end position="539"/>
    </location>
</feature>
<feature type="compositionally biased region" description="Low complexity" evidence="19">
    <location>
        <begin position="831"/>
        <end position="849"/>
    </location>
</feature>
<feature type="region of interest" description="Disordered" evidence="19">
    <location>
        <begin position="713"/>
        <end position="753"/>
    </location>
</feature>
<gene>
    <name evidence="22" type="primary">tet3</name>
</gene>
<comment type="subcellular location">
    <subcellularLocation>
        <location evidence="2">Chromosome</location>
    </subcellularLocation>
    <subcellularLocation>
        <location evidence="1">Nucleus</location>
    </subcellularLocation>
</comment>
<dbReference type="InParanoid" id="A0A6J2WSN8"/>
<keyword evidence="10 18" id="KW-0223">Dioxygenase</keyword>
<feature type="compositionally biased region" description="Low complexity" evidence="19">
    <location>
        <begin position="471"/>
        <end position="486"/>
    </location>
</feature>
<feature type="region of interest" description="Disordered" evidence="19">
    <location>
        <begin position="784"/>
        <end position="899"/>
    </location>
</feature>
<comment type="function">
    <text evidence="18">Dioxygenase that catalyzes the conversion of the modified genomic base 5-methylcytosine (5mC) into 5-hydroxymethylcytosine (5hmC) and plays a key role in epigenetic chromatin reprogramming during embryonic development.</text>
</comment>
<evidence type="ECO:0000256" key="17">
    <source>
        <dbReference type="PROSITE-ProRule" id="PRU00509"/>
    </source>
</evidence>
<feature type="region of interest" description="Disordered" evidence="19">
    <location>
        <begin position="949"/>
        <end position="1009"/>
    </location>
</feature>
<dbReference type="GeneID" id="115827531"/>
<comment type="similarity">
    <text evidence="3 18">Belongs to the TET family.</text>
</comment>
<evidence type="ECO:0000256" key="18">
    <source>
        <dbReference type="RuleBase" id="RU367064"/>
    </source>
</evidence>
<reference evidence="22" key="1">
    <citation type="submission" date="2025-08" db="UniProtKB">
        <authorList>
            <consortium name="RefSeq"/>
        </authorList>
    </citation>
    <scope>IDENTIFICATION</scope>
</reference>
<evidence type="ECO:0000256" key="14">
    <source>
        <dbReference type="ARBA" id="ARBA00023242"/>
    </source>
</evidence>
<keyword evidence="21" id="KW-1185">Reference proteome</keyword>
<dbReference type="InterPro" id="IPR002857">
    <property type="entry name" value="Znf_CXXC"/>
</dbReference>
<feature type="compositionally biased region" description="Basic and acidic residues" evidence="19">
    <location>
        <begin position="985"/>
        <end position="997"/>
    </location>
</feature>
<evidence type="ECO:0000259" key="20">
    <source>
        <dbReference type="PROSITE" id="PS51058"/>
    </source>
</evidence>
<evidence type="ECO:0000256" key="5">
    <source>
        <dbReference type="ARBA" id="ARBA00022473"/>
    </source>
</evidence>
<dbReference type="OrthoDB" id="8854879at2759"/>
<keyword evidence="7 17" id="KW-0863">Zinc-finger</keyword>
<keyword evidence="11 18" id="KW-0560">Oxidoreductase</keyword>
<dbReference type="GO" id="GO:0005694">
    <property type="term" value="C:chromosome"/>
    <property type="evidence" value="ECO:0007669"/>
    <property type="project" value="UniProtKB-SubCell"/>
</dbReference>
<feature type="compositionally biased region" description="Basic and acidic residues" evidence="19">
    <location>
        <begin position="1900"/>
        <end position="1910"/>
    </location>
</feature>
<keyword evidence="6 18" id="KW-0479">Metal-binding</keyword>
<dbReference type="GO" id="GO:0040029">
    <property type="term" value="P:epigenetic regulation of gene expression"/>
    <property type="evidence" value="ECO:0007669"/>
    <property type="project" value="InterPro"/>
</dbReference>
<feature type="region of interest" description="Disordered" evidence="19">
    <location>
        <begin position="1634"/>
        <end position="1853"/>
    </location>
</feature>
<evidence type="ECO:0000313" key="22">
    <source>
        <dbReference type="RefSeq" id="XP_030647268.1"/>
    </source>
</evidence>
<dbReference type="InterPro" id="IPR046942">
    <property type="entry name" value="TET_oxygenase"/>
</dbReference>
<evidence type="ECO:0000256" key="6">
    <source>
        <dbReference type="ARBA" id="ARBA00022723"/>
    </source>
</evidence>
<feature type="compositionally biased region" description="Polar residues" evidence="19">
    <location>
        <begin position="879"/>
        <end position="898"/>
    </location>
</feature>
<feature type="region of interest" description="Disordered" evidence="19">
    <location>
        <begin position="1900"/>
        <end position="1923"/>
    </location>
</feature>
<comment type="cofactor">
    <cofactor evidence="18">
        <name>Zn(2+)</name>
        <dbReference type="ChEBI" id="CHEBI:29105"/>
    </cofactor>
    <text evidence="18">The zinc ions have a structural role.</text>
</comment>
<evidence type="ECO:0000256" key="3">
    <source>
        <dbReference type="ARBA" id="ARBA00007502"/>
    </source>
</evidence>
<feature type="compositionally biased region" description="Polar residues" evidence="19">
    <location>
        <begin position="998"/>
        <end position="1009"/>
    </location>
</feature>
<evidence type="ECO:0000256" key="13">
    <source>
        <dbReference type="ARBA" id="ARBA00023125"/>
    </source>
</evidence>
<feature type="compositionally biased region" description="Polar residues" evidence="19">
    <location>
        <begin position="949"/>
        <end position="968"/>
    </location>
</feature>
<evidence type="ECO:0000256" key="12">
    <source>
        <dbReference type="ARBA" id="ARBA00023004"/>
    </source>
</evidence>
<dbReference type="GO" id="GO:0045944">
    <property type="term" value="P:positive regulation of transcription by RNA polymerase II"/>
    <property type="evidence" value="ECO:0007669"/>
    <property type="project" value="TreeGrafter"/>
</dbReference>
<keyword evidence="13" id="KW-0238">DNA-binding</keyword>
<evidence type="ECO:0000256" key="1">
    <source>
        <dbReference type="ARBA" id="ARBA00004123"/>
    </source>
</evidence>
<keyword evidence="12 18" id="KW-0408">Iron</keyword>
<accession>A0A6J2WSN8</accession>
<dbReference type="Pfam" id="PF12851">
    <property type="entry name" value="Tet_JBP"/>
    <property type="match status" value="1"/>
</dbReference>
<dbReference type="SMART" id="SM01333">
    <property type="entry name" value="Tet_JBP"/>
    <property type="match status" value="1"/>
</dbReference>
<feature type="compositionally biased region" description="Polar residues" evidence="19">
    <location>
        <begin position="1638"/>
        <end position="1647"/>
    </location>
</feature>
<feature type="domain" description="CXXC-type" evidence="20">
    <location>
        <begin position="72"/>
        <end position="113"/>
    </location>
</feature>
<dbReference type="EC" id="1.14.11.80" evidence="18"/>
<comment type="catalytic activity">
    <reaction evidence="16 18">
        <text>a 5-hydroxymethyl-2'-deoxycytidine in DNA + 2-oxoglutarate + O2 = a 5-formyl-2'-deoxycytidine in DNA + succinate + CO2 + H2O</text>
        <dbReference type="Rhea" id="RHEA:53828"/>
        <dbReference type="Rhea" id="RHEA-COMP:13315"/>
        <dbReference type="Rhea" id="RHEA-COMP:13656"/>
        <dbReference type="ChEBI" id="CHEBI:15377"/>
        <dbReference type="ChEBI" id="CHEBI:15379"/>
        <dbReference type="ChEBI" id="CHEBI:16526"/>
        <dbReference type="ChEBI" id="CHEBI:16810"/>
        <dbReference type="ChEBI" id="CHEBI:30031"/>
        <dbReference type="ChEBI" id="CHEBI:136731"/>
        <dbReference type="ChEBI" id="CHEBI:137731"/>
        <dbReference type="EC" id="1.14.11.80"/>
    </reaction>
</comment>
<dbReference type="GO" id="GO:0008270">
    <property type="term" value="F:zinc ion binding"/>
    <property type="evidence" value="ECO:0007669"/>
    <property type="project" value="UniProtKB-UniRule"/>
</dbReference>
<feature type="region of interest" description="Disordered" evidence="19">
    <location>
        <begin position="349"/>
        <end position="397"/>
    </location>
</feature>
<organism evidence="21 22">
    <name type="scientific">Chanos chanos</name>
    <name type="common">Milkfish</name>
    <name type="synonym">Mugil chanos</name>
    <dbReference type="NCBI Taxonomy" id="29144"/>
    <lineage>
        <taxon>Eukaryota</taxon>
        <taxon>Metazoa</taxon>
        <taxon>Chordata</taxon>
        <taxon>Craniata</taxon>
        <taxon>Vertebrata</taxon>
        <taxon>Euteleostomi</taxon>
        <taxon>Actinopterygii</taxon>
        <taxon>Neopterygii</taxon>
        <taxon>Teleostei</taxon>
        <taxon>Ostariophysi</taxon>
        <taxon>Gonorynchiformes</taxon>
        <taxon>Chanidae</taxon>
        <taxon>Chanos</taxon>
    </lineage>
</organism>
<feature type="region of interest" description="Disordered" evidence="19">
    <location>
        <begin position="1453"/>
        <end position="1475"/>
    </location>
</feature>
<dbReference type="PANTHER" id="PTHR23358:SF4">
    <property type="entry name" value="METHYLCYTOSINE DIOXYGENASE TET3"/>
    <property type="match status" value="1"/>
</dbReference>
<dbReference type="Proteomes" id="UP000504632">
    <property type="component" value="Chromosome 14"/>
</dbReference>
<feature type="compositionally biased region" description="Low complexity" evidence="19">
    <location>
        <begin position="805"/>
        <end position="816"/>
    </location>
</feature>
<evidence type="ECO:0000313" key="21">
    <source>
        <dbReference type="Proteomes" id="UP000504632"/>
    </source>
</evidence>
<dbReference type="GO" id="GO:0141166">
    <property type="term" value="P:chromosomal 5-methylcytosine DNA demethylation pathway"/>
    <property type="evidence" value="ECO:0007669"/>
    <property type="project" value="UniProtKB-UniRule"/>
</dbReference>
<dbReference type="InterPro" id="IPR040175">
    <property type="entry name" value="TET1/2/3"/>
</dbReference>
<dbReference type="GO" id="GO:0003677">
    <property type="term" value="F:DNA binding"/>
    <property type="evidence" value="ECO:0007669"/>
    <property type="project" value="InterPro"/>
</dbReference>